<reference evidence="2" key="1">
    <citation type="submission" date="2022-11" db="UniProtKB">
        <authorList>
            <consortium name="WormBaseParasite"/>
        </authorList>
    </citation>
    <scope>IDENTIFICATION</scope>
</reference>
<sequence length="76" mass="9179">MLNYFINKFLNKQIMGGKFSIILETFSRNKKQNFFLGMLKLCEFVENFEFLNFLLEKFIYSGLLRSLFLKIHALVW</sequence>
<dbReference type="AlphaFoldDB" id="A0A915AL54"/>
<evidence type="ECO:0000313" key="2">
    <source>
        <dbReference type="WBParaSite" id="PgR010_g112_t02"/>
    </source>
</evidence>
<dbReference type="WBParaSite" id="PgR010_g112_t02">
    <property type="protein sequence ID" value="PgR010_g112_t02"/>
    <property type="gene ID" value="PgR010_g112"/>
</dbReference>
<keyword evidence="1" id="KW-1185">Reference proteome</keyword>
<dbReference type="Proteomes" id="UP000887569">
    <property type="component" value="Unplaced"/>
</dbReference>
<evidence type="ECO:0000313" key="1">
    <source>
        <dbReference type="Proteomes" id="UP000887569"/>
    </source>
</evidence>
<protein>
    <submittedName>
        <fullName evidence="2">Uncharacterized protein</fullName>
    </submittedName>
</protein>
<accession>A0A915AL54</accession>
<proteinExistence type="predicted"/>
<name>A0A915AL54_PARUN</name>
<organism evidence="1 2">
    <name type="scientific">Parascaris univalens</name>
    <name type="common">Nematode worm</name>
    <dbReference type="NCBI Taxonomy" id="6257"/>
    <lineage>
        <taxon>Eukaryota</taxon>
        <taxon>Metazoa</taxon>
        <taxon>Ecdysozoa</taxon>
        <taxon>Nematoda</taxon>
        <taxon>Chromadorea</taxon>
        <taxon>Rhabditida</taxon>
        <taxon>Spirurina</taxon>
        <taxon>Ascaridomorpha</taxon>
        <taxon>Ascaridoidea</taxon>
        <taxon>Ascarididae</taxon>
        <taxon>Parascaris</taxon>
    </lineage>
</organism>